<keyword evidence="3" id="KW-1185">Reference proteome</keyword>
<proteinExistence type="predicted"/>
<evidence type="ECO:0000256" key="1">
    <source>
        <dbReference type="SAM" id="SignalP"/>
    </source>
</evidence>
<reference evidence="3" key="1">
    <citation type="journal article" date="2019" name="Int. J. Syst. Evol. Microbiol.">
        <title>The Global Catalogue of Microorganisms (GCM) 10K type strain sequencing project: providing services to taxonomists for standard genome sequencing and annotation.</title>
        <authorList>
            <consortium name="The Broad Institute Genomics Platform"/>
            <consortium name="The Broad Institute Genome Sequencing Center for Infectious Disease"/>
            <person name="Wu L."/>
            <person name="Ma J."/>
        </authorList>
    </citation>
    <scope>NUCLEOTIDE SEQUENCE [LARGE SCALE GENOMIC DNA]</scope>
    <source>
        <strain evidence="3">CGMCC 4.7277</strain>
    </source>
</reference>
<name>A0ABW0QHN2_9BURK</name>
<feature type="signal peptide" evidence="1">
    <location>
        <begin position="1"/>
        <end position="24"/>
    </location>
</feature>
<evidence type="ECO:0000313" key="2">
    <source>
        <dbReference type="EMBL" id="MFC5523112.1"/>
    </source>
</evidence>
<accession>A0ABW0QHN2</accession>
<feature type="chain" id="PRO_5045889105" evidence="1">
    <location>
        <begin position="25"/>
        <end position="125"/>
    </location>
</feature>
<gene>
    <name evidence="2" type="ORF">ACFPP7_19665</name>
</gene>
<dbReference type="Proteomes" id="UP001596084">
    <property type="component" value="Unassembled WGS sequence"/>
</dbReference>
<comment type="caution">
    <text evidence="2">The sequence shown here is derived from an EMBL/GenBank/DDBJ whole genome shotgun (WGS) entry which is preliminary data.</text>
</comment>
<keyword evidence="1" id="KW-0732">Signal</keyword>
<protein>
    <submittedName>
        <fullName evidence="2">Uncharacterized protein</fullName>
    </submittedName>
</protein>
<evidence type="ECO:0000313" key="3">
    <source>
        <dbReference type="Proteomes" id="UP001596084"/>
    </source>
</evidence>
<dbReference type="EMBL" id="JBHSMX010000062">
    <property type="protein sequence ID" value="MFC5523112.1"/>
    <property type="molecule type" value="Genomic_DNA"/>
</dbReference>
<organism evidence="2 3">
    <name type="scientific">Polaromonas jejuensis</name>
    <dbReference type="NCBI Taxonomy" id="457502"/>
    <lineage>
        <taxon>Bacteria</taxon>
        <taxon>Pseudomonadati</taxon>
        <taxon>Pseudomonadota</taxon>
        <taxon>Betaproteobacteria</taxon>
        <taxon>Burkholderiales</taxon>
        <taxon>Comamonadaceae</taxon>
        <taxon>Polaromonas</taxon>
    </lineage>
</organism>
<dbReference type="RefSeq" id="WP_084389622.1">
    <property type="nucleotide sequence ID" value="NZ_JBHSMX010000062.1"/>
</dbReference>
<sequence length="125" mass="12876">MKALHISWLAGAALALLLPASLLAQTPQEQQATPGAAEYSAGHAGFGRPVGTATLDEYRGGTEIVRNDMRLTGTTAGNTAINVVTGTNTISAGAFSNMSGMPLVIQNSGANVLIQNAMILHLQMN</sequence>